<feature type="chain" id="PRO_5045104236" evidence="1">
    <location>
        <begin position="32"/>
        <end position="246"/>
    </location>
</feature>
<protein>
    <submittedName>
        <fullName evidence="3">GIN domain-containing protein</fullName>
    </submittedName>
</protein>
<accession>A0ABW4NIJ7</accession>
<organism evidence="3 4">
    <name type="scientific">Sphingomonas floccifaciens</name>
    <dbReference type="NCBI Taxonomy" id="1844115"/>
    <lineage>
        <taxon>Bacteria</taxon>
        <taxon>Pseudomonadati</taxon>
        <taxon>Pseudomonadota</taxon>
        <taxon>Alphaproteobacteria</taxon>
        <taxon>Sphingomonadales</taxon>
        <taxon>Sphingomonadaceae</taxon>
        <taxon>Sphingomonas</taxon>
    </lineage>
</organism>
<keyword evidence="4" id="KW-1185">Reference proteome</keyword>
<reference evidence="4" key="1">
    <citation type="journal article" date="2019" name="Int. J. Syst. Evol. Microbiol.">
        <title>The Global Catalogue of Microorganisms (GCM) 10K type strain sequencing project: providing services to taxonomists for standard genome sequencing and annotation.</title>
        <authorList>
            <consortium name="The Broad Institute Genomics Platform"/>
            <consortium name="The Broad Institute Genome Sequencing Center for Infectious Disease"/>
            <person name="Wu L."/>
            <person name="Ma J."/>
        </authorList>
    </citation>
    <scope>NUCLEOTIDE SEQUENCE [LARGE SCALE GENOMIC DNA]</scope>
    <source>
        <strain evidence="4">Q85</strain>
    </source>
</reference>
<sequence>MRIAGRGASLTAMYRVAVLLPALLIAAPARADDRAYMLTDFDAVRVEGPYEVTVATGRAPRAVASGAARSFETVDVRVENRTLVVRAGLEAWGGYPGAKAAAPRIAVTVPAVRTANVTGGGRLTIDRMAGQTVTLQLLGAGSIAVGAAKADRLEAGVVGAGTITLGGTAQRARLIANGAGSIDAAGLTADALFVDWQSVGSARVTARYTAEVYARGQGPVEVLGKAACKVAGAGPVSCSNIASRRD</sequence>
<evidence type="ECO:0000256" key="1">
    <source>
        <dbReference type="SAM" id="SignalP"/>
    </source>
</evidence>
<dbReference type="Pfam" id="PF10988">
    <property type="entry name" value="DUF2807"/>
    <property type="match status" value="1"/>
</dbReference>
<dbReference type="EMBL" id="JBHUFC010000025">
    <property type="protein sequence ID" value="MFD1789817.1"/>
    <property type="molecule type" value="Genomic_DNA"/>
</dbReference>
<dbReference type="InterPro" id="IPR021255">
    <property type="entry name" value="DUF2807"/>
</dbReference>
<dbReference type="Proteomes" id="UP001597283">
    <property type="component" value="Unassembled WGS sequence"/>
</dbReference>
<evidence type="ECO:0000259" key="2">
    <source>
        <dbReference type="Pfam" id="PF10988"/>
    </source>
</evidence>
<keyword evidence="1" id="KW-0732">Signal</keyword>
<evidence type="ECO:0000313" key="4">
    <source>
        <dbReference type="Proteomes" id="UP001597283"/>
    </source>
</evidence>
<dbReference type="Gene3D" id="2.160.20.120">
    <property type="match status" value="1"/>
</dbReference>
<gene>
    <name evidence="3" type="ORF">ACFSC3_19855</name>
</gene>
<feature type="signal peptide" evidence="1">
    <location>
        <begin position="1"/>
        <end position="31"/>
    </location>
</feature>
<evidence type="ECO:0000313" key="3">
    <source>
        <dbReference type="EMBL" id="MFD1789817.1"/>
    </source>
</evidence>
<feature type="domain" description="Putative auto-transporter adhesin head GIN" evidence="2">
    <location>
        <begin position="40"/>
        <end position="225"/>
    </location>
</feature>
<name>A0ABW4NIJ7_9SPHN</name>
<comment type="caution">
    <text evidence="3">The sequence shown here is derived from an EMBL/GenBank/DDBJ whole genome shotgun (WGS) entry which is preliminary data.</text>
</comment>
<proteinExistence type="predicted"/>